<keyword evidence="9" id="KW-1185">Reference proteome</keyword>
<evidence type="ECO:0000313" key="8">
    <source>
        <dbReference type="EMBL" id="MCW3475027.1"/>
    </source>
</evidence>
<feature type="transmembrane region" description="Helical" evidence="6">
    <location>
        <begin position="174"/>
        <end position="193"/>
    </location>
</feature>
<protein>
    <submittedName>
        <fullName evidence="8">DedA family protein</fullName>
    </submittedName>
</protein>
<keyword evidence="4 6" id="KW-1133">Transmembrane helix</keyword>
<sequence>MFHLLHMPLADLIAIYGYWVVAVVVGLESIGLPVPGETTLVAAAIYAGTTHRLGIALVIAAAATGAVIGDNIGYWIGREAGYPLLLRHGRRMGLAEDRLKLGQYLFLRHGGKMVFFGRFVAILRALAALLAGANRMPWGSFFAFNVAGGVVWATLVGLGAYVLGDRIHQFLGPVGWTMLVLAGIAGVGGWVFWRRHAARLLADAERALPGPLAPARRRPR</sequence>
<dbReference type="AlphaFoldDB" id="A0AA41YMG2"/>
<evidence type="ECO:0000256" key="5">
    <source>
        <dbReference type="ARBA" id="ARBA00023136"/>
    </source>
</evidence>
<evidence type="ECO:0000259" key="7">
    <source>
        <dbReference type="Pfam" id="PF09335"/>
    </source>
</evidence>
<proteinExistence type="predicted"/>
<dbReference type="PANTHER" id="PTHR42709">
    <property type="entry name" value="ALKALINE PHOSPHATASE LIKE PROTEIN"/>
    <property type="match status" value="1"/>
</dbReference>
<evidence type="ECO:0000256" key="3">
    <source>
        <dbReference type="ARBA" id="ARBA00022692"/>
    </source>
</evidence>
<comment type="caution">
    <text evidence="8">The sequence shown here is derived from an EMBL/GenBank/DDBJ whole genome shotgun (WGS) entry which is preliminary data.</text>
</comment>
<comment type="subcellular location">
    <subcellularLocation>
        <location evidence="1">Cell membrane</location>
        <topology evidence="1">Multi-pass membrane protein</topology>
    </subcellularLocation>
</comment>
<dbReference type="InterPro" id="IPR032816">
    <property type="entry name" value="VTT_dom"/>
</dbReference>
<dbReference type="EMBL" id="JAPDNT010000006">
    <property type="protein sequence ID" value="MCW3475027.1"/>
    <property type="molecule type" value="Genomic_DNA"/>
</dbReference>
<keyword evidence="2" id="KW-1003">Cell membrane</keyword>
<feature type="domain" description="VTT" evidence="7">
    <location>
        <begin position="34"/>
        <end position="156"/>
    </location>
</feature>
<keyword evidence="3 6" id="KW-0812">Transmembrane</keyword>
<feature type="transmembrane region" description="Helical" evidence="6">
    <location>
        <begin position="141"/>
        <end position="162"/>
    </location>
</feature>
<organism evidence="8 9">
    <name type="scientific">Limobrevibacterium gyesilva</name>
    <dbReference type="NCBI Taxonomy" id="2991712"/>
    <lineage>
        <taxon>Bacteria</taxon>
        <taxon>Pseudomonadati</taxon>
        <taxon>Pseudomonadota</taxon>
        <taxon>Alphaproteobacteria</taxon>
        <taxon>Acetobacterales</taxon>
        <taxon>Acetobacteraceae</taxon>
        <taxon>Limobrevibacterium</taxon>
    </lineage>
</organism>
<keyword evidence="5 6" id="KW-0472">Membrane</keyword>
<evidence type="ECO:0000313" key="9">
    <source>
        <dbReference type="Proteomes" id="UP001165679"/>
    </source>
</evidence>
<evidence type="ECO:0000256" key="4">
    <source>
        <dbReference type="ARBA" id="ARBA00022989"/>
    </source>
</evidence>
<feature type="transmembrane region" description="Helical" evidence="6">
    <location>
        <begin position="12"/>
        <end position="32"/>
    </location>
</feature>
<reference evidence="8" key="2">
    <citation type="submission" date="2022-10" db="EMBL/GenBank/DDBJ databases">
        <authorList>
            <person name="Trinh H.N."/>
        </authorList>
    </citation>
    <scope>NUCLEOTIDE SEQUENCE</scope>
    <source>
        <strain evidence="8">RN2-1</strain>
    </source>
</reference>
<dbReference type="PANTHER" id="PTHR42709:SF6">
    <property type="entry name" value="UNDECAPRENYL PHOSPHATE TRANSPORTER A"/>
    <property type="match status" value="1"/>
</dbReference>
<dbReference type="InterPro" id="IPR051311">
    <property type="entry name" value="DedA_domain"/>
</dbReference>
<evidence type="ECO:0000256" key="1">
    <source>
        <dbReference type="ARBA" id="ARBA00004651"/>
    </source>
</evidence>
<evidence type="ECO:0000256" key="2">
    <source>
        <dbReference type="ARBA" id="ARBA00022475"/>
    </source>
</evidence>
<reference evidence="8" key="1">
    <citation type="submission" date="2022-09" db="EMBL/GenBank/DDBJ databases">
        <title>Rhodovastum sp. nov. RN2-1 isolated from soil in Seongnam, South Korea.</title>
        <authorList>
            <person name="Le N.T."/>
        </authorList>
    </citation>
    <scope>NUCLEOTIDE SEQUENCE</scope>
    <source>
        <strain evidence="8">RN2-1</strain>
    </source>
</reference>
<feature type="transmembrane region" description="Helical" evidence="6">
    <location>
        <begin position="53"/>
        <end position="76"/>
    </location>
</feature>
<dbReference type="GO" id="GO:0005886">
    <property type="term" value="C:plasma membrane"/>
    <property type="evidence" value="ECO:0007669"/>
    <property type="project" value="UniProtKB-SubCell"/>
</dbReference>
<accession>A0AA41YMG2</accession>
<dbReference type="Proteomes" id="UP001165679">
    <property type="component" value="Unassembled WGS sequence"/>
</dbReference>
<feature type="transmembrane region" description="Helical" evidence="6">
    <location>
        <begin position="115"/>
        <end position="134"/>
    </location>
</feature>
<evidence type="ECO:0000256" key="6">
    <source>
        <dbReference type="SAM" id="Phobius"/>
    </source>
</evidence>
<name>A0AA41YMG2_9PROT</name>
<gene>
    <name evidence="8" type="ORF">OL599_10635</name>
</gene>
<dbReference type="Pfam" id="PF09335">
    <property type="entry name" value="VTT_dom"/>
    <property type="match status" value="1"/>
</dbReference>